<dbReference type="Pfam" id="PF17963">
    <property type="entry name" value="Big_9"/>
    <property type="match status" value="10"/>
</dbReference>
<dbReference type="InterPro" id="IPR002126">
    <property type="entry name" value="Cadherin-like_dom"/>
</dbReference>
<proteinExistence type="predicted"/>
<feature type="region of interest" description="Disordered" evidence="1">
    <location>
        <begin position="522"/>
        <end position="558"/>
    </location>
</feature>
<dbReference type="NCBIfam" id="TIGR01965">
    <property type="entry name" value="VCBS_repeat"/>
    <property type="match status" value="1"/>
</dbReference>
<feature type="region of interest" description="Disordered" evidence="1">
    <location>
        <begin position="119"/>
        <end position="153"/>
    </location>
</feature>
<dbReference type="NCBIfam" id="TIGR03661">
    <property type="entry name" value="T1SS_VCA0849"/>
    <property type="match status" value="1"/>
</dbReference>
<feature type="compositionally biased region" description="Polar residues" evidence="1">
    <location>
        <begin position="201"/>
        <end position="214"/>
    </location>
</feature>
<feature type="region of interest" description="Disordered" evidence="1">
    <location>
        <begin position="201"/>
        <end position="220"/>
    </location>
</feature>
<feature type="compositionally biased region" description="Polar residues" evidence="1">
    <location>
        <begin position="308"/>
        <end position="321"/>
    </location>
</feature>
<evidence type="ECO:0000256" key="1">
    <source>
        <dbReference type="SAM" id="MobiDB-lite"/>
    </source>
</evidence>
<dbReference type="GO" id="GO:0007156">
    <property type="term" value="P:homophilic cell adhesion via plasma membrane adhesion molecules"/>
    <property type="evidence" value="ECO:0007669"/>
    <property type="project" value="InterPro"/>
</dbReference>
<dbReference type="GO" id="GO:0016020">
    <property type="term" value="C:membrane"/>
    <property type="evidence" value="ECO:0007669"/>
    <property type="project" value="InterPro"/>
</dbReference>
<dbReference type="InterPro" id="IPR019960">
    <property type="entry name" value="T1SS_VCA0849"/>
</dbReference>
<feature type="region of interest" description="Disordered" evidence="1">
    <location>
        <begin position="1"/>
        <end position="53"/>
    </location>
</feature>
<feature type="compositionally biased region" description="Polar residues" evidence="1">
    <location>
        <begin position="94"/>
        <end position="107"/>
    </location>
</feature>
<feature type="region of interest" description="Disordered" evidence="1">
    <location>
        <begin position="94"/>
        <end position="113"/>
    </location>
</feature>
<organism evidence="3 4">
    <name type="scientific">Acinetobacter wuhouensis</name>
    <dbReference type="NCBI Taxonomy" id="1879050"/>
    <lineage>
        <taxon>Bacteria</taxon>
        <taxon>Pseudomonadati</taxon>
        <taxon>Pseudomonadota</taxon>
        <taxon>Gammaproteobacteria</taxon>
        <taxon>Moraxellales</taxon>
        <taxon>Moraxellaceae</taxon>
        <taxon>Acinetobacter</taxon>
    </lineage>
</organism>
<dbReference type="Proteomes" id="UP000279962">
    <property type="component" value="Chromosome"/>
</dbReference>
<reference evidence="3 4" key="1">
    <citation type="submission" date="2018-10" db="EMBL/GenBank/DDBJ databases">
        <title>The complete genome of Acinetobacter wuhouensis strain WCHAW010062.</title>
        <authorList>
            <person name="Hu Y."/>
            <person name="Long H."/>
            <person name="Feng Y."/>
            <person name="Zong Z."/>
        </authorList>
    </citation>
    <scope>NUCLEOTIDE SEQUENCE [LARGE SCALE GENOMIC DNA]</scope>
    <source>
        <strain evidence="3 4">WCHAW010062</strain>
    </source>
</reference>
<dbReference type="Pfam" id="PF17803">
    <property type="entry name" value="Cadherin_4"/>
    <property type="match status" value="2"/>
</dbReference>
<dbReference type="InterPro" id="IPR015919">
    <property type="entry name" value="Cadherin-like_sf"/>
</dbReference>
<feature type="compositionally biased region" description="Basic and acidic residues" evidence="1">
    <location>
        <begin position="33"/>
        <end position="48"/>
    </location>
</feature>
<evidence type="ECO:0000259" key="2">
    <source>
        <dbReference type="PROSITE" id="PS50268"/>
    </source>
</evidence>
<protein>
    <submittedName>
        <fullName evidence="3">Tandem-95 repeat protein</fullName>
    </submittedName>
</protein>
<dbReference type="RefSeq" id="WP_122071899.1">
    <property type="nucleotide sequence ID" value="NZ_CP033133.1"/>
</dbReference>
<feature type="region of interest" description="Disordered" evidence="1">
    <location>
        <begin position="333"/>
        <end position="367"/>
    </location>
</feature>
<dbReference type="InterPro" id="IPR010221">
    <property type="entry name" value="VCBS_dom"/>
</dbReference>
<dbReference type="InterPro" id="IPR040853">
    <property type="entry name" value="RapA2_cadherin-like"/>
</dbReference>
<accession>A0A3G2T0P5</accession>
<feature type="region of interest" description="Disordered" evidence="1">
    <location>
        <begin position="308"/>
        <end position="327"/>
    </location>
</feature>
<feature type="compositionally biased region" description="Polar residues" evidence="1">
    <location>
        <begin position="415"/>
        <end position="428"/>
    </location>
</feature>
<feature type="compositionally biased region" description="Polar residues" evidence="1">
    <location>
        <begin position="522"/>
        <end position="535"/>
    </location>
</feature>
<name>A0A3G2T0P5_9GAMM</name>
<feature type="domain" description="Cadherin" evidence="2">
    <location>
        <begin position="1218"/>
        <end position="1338"/>
    </location>
</feature>
<dbReference type="PROSITE" id="PS50268">
    <property type="entry name" value="CADHERIN_2"/>
    <property type="match status" value="1"/>
</dbReference>
<dbReference type="SUPFAM" id="SSF49313">
    <property type="entry name" value="Cadherin-like"/>
    <property type="match status" value="2"/>
</dbReference>
<evidence type="ECO:0000313" key="4">
    <source>
        <dbReference type="Proteomes" id="UP000279962"/>
    </source>
</evidence>
<evidence type="ECO:0000313" key="3">
    <source>
        <dbReference type="EMBL" id="AYO53605.1"/>
    </source>
</evidence>
<dbReference type="NCBIfam" id="NF012211">
    <property type="entry name" value="tand_rpt_95"/>
    <property type="match status" value="10"/>
</dbReference>
<sequence>MTVDPQDPTKFIVTPVPTDPSKDVTVEIPTDSYEDKGGNLGGGDKETADLPPTVEITYDPTTGEFTIDFTEVPYNPTTGQPFTKEEIQDLITTGNPNSNLDPTNTVVTADPNDPTKFIVTPKPADPSQDVTVDVPNGKFTDEGKNPGVGDEETADVVPPKVEVTYDPTTGEFTIDFTEVPYNPTTGQPFTKEEIQDLITTGNPNSNLDPTNTVVTADPNDPTKFIVTPKPADPSQDVTVDVPNGKFTDEGKNPGVGDEETADVVPPKVEVTYDPTTGEFTIDFTEVPYNPTTGQPFTKEEIQDLITTGNPNSNLDPTNTVVTADPNDPTKFIVTPKPADPSQDVTVDVPNGKFTDEGKNPGVGDEETADVVPPKVEVTYDPTTGEFTIDFTEVPYNPTTGQPFTKEEIQDLITTGNPNSNLDPTNTVVTADPNDPTKFIVTPKPADPSQDVTVDVPNGKFTDEGKNPGVGDEETADVVPPKVEVTYDPTTGEFTIDFTEVPYNPTTGQPFTKEEIQDLITTGNPNSNLDPTNTVVTADPNDPTKFIVTPKPADPNNESVIVKIPDDVYCDEGKNPGSGDELGADVVPPNTPNVVINDHDDGFINPDDVDGKGNVTATIRPVDPVVEGDVITITYPDGVTKKTVTVTAENKADINQNGITIEFPKPPEGQKFTVEATVADKTGNTSGVGHDTSTVDTIAPRVEITYNPSANPDDTNQPPTFTVDFSEVPYNPNTGNPYTPEEIKDLITNNPNNPNHNMDPDKTTVIKDPNDDTKFIVTTEPKDPNQNVVIKVPEKTYSDSAGNPGTEGEKSADMLPPDVKVTYDATLGKFVVAFSEVAYKGGSELTAGQLKALLQISNGTIGKVVQDPTDPIKFTVEVTPTDSTKDVTLTVPNQSYTDVQGNKGSKGDDANNVPVAQDQSVELEEDTTITVVAADGLLKGATDADPGTQFSVVPQENQKTPGGTITINADGSYTYTPDLNFYGTDTIKFTVKDENGLLSEKTLTIVVTPVDDPITLPEGGEKQPLFTHDGESYTSNIKIINVDGTSDPVTYRLDGGATPVDNVQKLDLGAAGYVLLNTETGIYTYVPAPGYSGDNIDYFNVIVMDGNNSSVTVRVDIEVNATPTADGATHTAIEDQTTPITGNVNGQDSDDTELTYSSSQGSKGTVTIDQNGNYTYVPNKDEFGQDTFTVTVTDPHGKSTTVTITVDIEARPDDIGLEGEKDQSFKMQENTAEKPTKHDGQIKVTDVDKGDGSGELTYSIKGATGNTFTTEHGVVTINPATGEYTYTPKQDYYGDDDSFTVIVKDPDGNTFEVTVNVDINEAPTGTADDVLTNKDIPVSGQVVGADRDGKDKLTYSLKTPSADGQVHIDSATGKYTFTPANGYTGKTSFVVEIDDNAGGTTLVTVNVVVNAAPNVVFDADFKFVAVDEDVNGGKGYQLNLDDILTITDDNTTDPKDFILSVGKASNGTVVYDSATGKFVYTPNENYFGKDSFVLTVSDGKGGVTEVIIPIEVAPVNDAPIGQDESIIANEGAIIRGGLVATDVDSNKFTYSAKPGQNVTDNADGTVTIETDRGTLILNTATGKYTYQAKPGATGQDVIDFVVNDGATVNATDDFTLTINIDYKLTASAESKTTEQDKAVEGMVISKAGIAIDSYVVSQQATNGKVNVDPVTGKYTYTPNPDYFGNDNFVITVTDENGKTVEVPVNITVTPKGVDGAEDKPELPEDSPIDPNDEDIHYELDPNNPPVNGTVTVDPNTGDYIYVPDPGKEDLGDDFNIIVTDGKNPPTTIEVKIEGTQNFDVQEDQTITDSIKLDGSNYQGHTQPKFGTVTVQPDGTFTYIPNKDFFGKDSFFVNVKNPDGTISKIPVTIEVAPVNDAPVASDIEIATPANIPVDGFFKATDVDGDQLTYSFVGTSDPNVFITKNGGTLTITDPKTGAYTYQPPAGVEDPTEKITVKVSDGNVETEFDVILKVEGYDDATADLITVTEDHLGQDISGFIKLNGELTKDFRISTDPKNGKLITNPDGTIFYKPNKDYFGKDTFVVEVKDSTGQWVKVLVPVEVTSVNDAPVGNPVTTTIAEDTDYVIKITGSDVDSNNIQFRYDDIEANKPKNGQVVFENGQWIYKPIKDFAGTDTFKMTIFDEDGGSSTVDVTVTVTPVNDAPTATVSPVDAKEETALTFKLSDYLKASDVDTPINELKYTVIENDQVSYNAATGEITYTGRKDFFGTDYITVMIDDGQGGVTEAKIPVHVENVNDAPTAQAQSFTVQQFGQFSGKINANDVDGDSLTYTAKASDKGAKITINSDGTFVYEPSAAFGSDKFVVTVSDGKLSVDVVVDVTITPKPLDQASAKMATFSLGDDVLDTDHKDQTTTSQDSLSNDVIFNVLSDDNTGGNTLTTVDHFTAADQIDISDLLDNNANVENISEYLTVSYDANADQAVISIDRDGTAGSYQSTELLVLNNQTTDVTLDELLKNNQIII</sequence>
<dbReference type="GO" id="GO:0005509">
    <property type="term" value="F:calcium ion binding"/>
    <property type="evidence" value="ECO:0007669"/>
    <property type="project" value="InterPro"/>
</dbReference>
<dbReference type="Gene3D" id="2.60.40.3440">
    <property type="match status" value="9"/>
</dbReference>
<feature type="region of interest" description="Disordered" evidence="1">
    <location>
        <begin position="415"/>
        <end position="434"/>
    </location>
</feature>
<gene>
    <name evidence="3" type="ORF">CDG68_08105</name>
</gene>
<feature type="region of interest" description="Disordered" evidence="1">
    <location>
        <begin position="440"/>
        <end position="474"/>
    </location>
</feature>
<feature type="region of interest" description="Disordered" evidence="1">
    <location>
        <begin position="226"/>
        <end position="260"/>
    </location>
</feature>
<dbReference type="EMBL" id="CP033133">
    <property type="protein sequence ID" value="AYO53605.1"/>
    <property type="molecule type" value="Genomic_DNA"/>
</dbReference>